<dbReference type="EMBL" id="SDWW01000009">
    <property type="protein sequence ID" value="RYV52014.1"/>
    <property type="molecule type" value="Genomic_DNA"/>
</dbReference>
<organism evidence="2 3">
    <name type="scientific">Pengzhenrongella frigida</name>
    <dbReference type="NCBI Taxonomy" id="1259133"/>
    <lineage>
        <taxon>Bacteria</taxon>
        <taxon>Bacillati</taxon>
        <taxon>Actinomycetota</taxon>
        <taxon>Actinomycetes</taxon>
        <taxon>Micrococcales</taxon>
        <taxon>Pengzhenrongella</taxon>
    </lineage>
</organism>
<evidence type="ECO:0000256" key="1">
    <source>
        <dbReference type="SAM" id="MobiDB-lite"/>
    </source>
</evidence>
<evidence type="ECO:0000313" key="3">
    <source>
        <dbReference type="Proteomes" id="UP000293764"/>
    </source>
</evidence>
<dbReference type="AlphaFoldDB" id="A0A4V1ZHH0"/>
<dbReference type="Proteomes" id="UP000293764">
    <property type="component" value="Unassembled WGS sequence"/>
</dbReference>
<feature type="compositionally biased region" description="Acidic residues" evidence="1">
    <location>
        <begin position="26"/>
        <end position="45"/>
    </location>
</feature>
<protein>
    <submittedName>
        <fullName evidence="2">Uncharacterized protein</fullName>
    </submittedName>
</protein>
<dbReference type="OrthoDB" id="5148094at2"/>
<evidence type="ECO:0000313" key="2">
    <source>
        <dbReference type="EMBL" id="RYV52014.1"/>
    </source>
</evidence>
<gene>
    <name evidence="2" type="ORF">EUA98_05445</name>
</gene>
<reference evidence="2 3" key="1">
    <citation type="submission" date="2019-01" db="EMBL/GenBank/DDBJ databases">
        <title>Novel species of Cellulomonas.</title>
        <authorList>
            <person name="Liu Q."/>
            <person name="Xin Y.-H."/>
        </authorList>
    </citation>
    <scope>NUCLEOTIDE SEQUENCE [LARGE SCALE GENOMIC DNA]</scope>
    <source>
        <strain evidence="2 3">HLT2-17</strain>
    </source>
</reference>
<dbReference type="RefSeq" id="WP_130101659.1">
    <property type="nucleotide sequence ID" value="NZ_SDWW01000009.1"/>
</dbReference>
<proteinExistence type="predicted"/>
<sequence length="77" mass="8361">MSTLPGHDAWRDAGLSEVDPAGIIEIEPEPDSDLDGGQVDEEYEPGEPRPDLRGEADAADVTEQSAELPPDDREEYP</sequence>
<comment type="caution">
    <text evidence="2">The sequence shown here is derived from an EMBL/GenBank/DDBJ whole genome shotgun (WGS) entry which is preliminary data.</text>
</comment>
<name>A0A4V1ZHH0_9MICO</name>
<keyword evidence="3" id="KW-1185">Reference proteome</keyword>
<feature type="region of interest" description="Disordered" evidence="1">
    <location>
        <begin position="1"/>
        <end position="77"/>
    </location>
</feature>
<feature type="compositionally biased region" description="Basic and acidic residues" evidence="1">
    <location>
        <begin position="46"/>
        <end position="56"/>
    </location>
</feature>
<accession>A0A4V1ZHH0</accession>